<reference evidence="1" key="1">
    <citation type="journal article" date="2014" name="Int. J. Syst. Evol. Microbiol.">
        <title>Complete genome sequence of Corynebacterium casei LMG S-19264T (=DSM 44701T), isolated from a smear-ripened cheese.</title>
        <authorList>
            <consortium name="US DOE Joint Genome Institute (JGI-PGF)"/>
            <person name="Walter F."/>
            <person name="Albersmeier A."/>
            <person name="Kalinowski J."/>
            <person name="Ruckert C."/>
        </authorList>
    </citation>
    <scope>NUCLEOTIDE SEQUENCE</scope>
    <source>
        <strain evidence="1">JCM 12580</strain>
    </source>
</reference>
<comment type="caution">
    <text evidence="1">The sequence shown here is derived from an EMBL/GenBank/DDBJ whole genome shotgun (WGS) entry which is preliminary data.</text>
</comment>
<accession>A0A917PKZ2</accession>
<name>A0A917PKZ2_9BACI</name>
<sequence>MSAKGASNSLIIEPLKKDHAPKLFEVLLDSTNQGKIVSIF</sequence>
<evidence type="ECO:0000313" key="2">
    <source>
        <dbReference type="Proteomes" id="UP000658382"/>
    </source>
</evidence>
<keyword evidence="2" id="KW-1185">Reference proteome</keyword>
<gene>
    <name evidence="1" type="ORF">GCM10007063_01530</name>
</gene>
<evidence type="ECO:0000313" key="1">
    <source>
        <dbReference type="EMBL" id="GGJ82730.1"/>
    </source>
</evidence>
<protein>
    <submittedName>
        <fullName evidence="1">Uncharacterized protein</fullName>
    </submittedName>
</protein>
<dbReference type="AlphaFoldDB" id="A0A917PKZ2"/>
<dbReference type="EMBL" id="BMNQ01000001">
    <property type="protein sequence ID" value="GGJ82730.1"/>
    <property type="molecule type" value="Genomic_DNA"/>
</dbReference>
<reference evidence="1" key="2">
    <citation type="submission" date="2020-09" db="EMBL/GenBank/DDBJ databases">
        <authorList>
            <person name="Sun Q."/>
            <person name="Ohkuma M."/>
        </authorList>
    </citation>
    <scope>NUCLEOTIDE SEQUENCE</scope>
    <source>
        <strain evidence="1">JCM 12580</strain>
    </source>
</reference>
<organism evidence="1 2">
    <name type="scientific">Lentibacillus kapialis</name>
    <dbReference type="NCBI Taxonomy" id="340214"/>
    <lineage>
        <taxon>Bacteria</taxon>
        <taxon>Bacillati</taxon>
        <taxon>Bacillota</taxon>
        <taxon>Bacilli</taxon>
        <taxon>Bacillales</taxon>
        <taxon>Bacillaceae</taxon>
        <taxon>Lentibacillus</taxon>
    </lineage>
</organism>
<proteinExistence type="predicted"/>
<dbReference type="Proteomes" id="UP000658382">
    <property type="component" value="Unassembled WGS sequence"/>
</dbReference>
<dbReference type="RefSeq" id="WP_268238634.1">
    <property type="nucleotide sequence ID" value="NZ_BMNQ01000001.1"/>
</dbReference>